<dbReference type="InterPro" id="IPR009397">
    <property type="entry name" value="Vesiculo_matrix"/>
</dbReference>
<dbReference type="GO" id="GO:0019031">
    <property type="term" value="C:viral envelope"/>
    <property type="evidence" value="ECO:0007669"/>
    <property type="project" value="InterPro"/>
</dbReference>
<dbReference type="GO" id="GO:0033645">
    <property type="term" value="C:host cell endomembrane system"/>
    <property type="evidence" value="ECO:0007669"/>
    <property type="project" value="UniProtKB-SubCell"/>
</dbReference>
<dbReference type="EMBL" id="KX852386">
    <property type="protein sequence ID" value="AOX47520.1"/>
    <property type="molecule type" value="Genomic_RNA"/>
</dbReference>
<evidence type="ECO:0000256" key="8">
    <source>
        <dbReference type="SAM" id="MobiDB-lite"/>
    </source>
</evidence>
<evidence type="ECO:0000256" key="6">
    <source>
        <dbReference type="ARBA" id="ARBA00023136"/>
    </source>
</evidence>
<reference evidence="10" key="1">
    <citation type="submission" date="2016-09" db="EMBL/GenBank/DDBJ databases">
        <title>Genome sequences of viruses from moths from Washington state.</title>
        <authorList>
            <person name="Greninger A.L."/>
            <person name="Makhsous N."/>
            <person name="Jerome K.R."/>
            <person name="Droppers D."/>
        </authorList>
    </citation>
    <scope>NUCLEOTIDE SEQUENCE</scope>
    <source>
        <strain evidence="10">SP2</strain>
    </source>
</reference>
<dbReference type="Pfam" id="PF06326">
    <property type="entry name" value="Vesiculo_matrix"/>
    <property type="match status" value="1"/>
</dbReference>
<evidence type="ECO:0000256" key="5">
    <source>
        <dbReference type="ARBA" id="ARBA00022870"/>
    </source>
</evidence>
<evidence type="ECO:0000313" key="10">
    <source>
        <dbReference type="EMBL" id="AOX47524.1"/>
    </source>
</evidence>
<protein>
    <recommendedName>
        <fullName evidence="3">Matrix protein</fullName>
    </recommendedName>
</protein>
<sequence length="207" mass="23719">MKKSLILFLKKKPSKSSSSTPEDEKSNPFKIIPSAPPHVPEEDIVFSTYMLHGFLEIRTKLEIEGWRAMLDVLEVIVDKYTGPHYTRPFFESIYLLMGLHTIGRQDKEGWNTYRTELSTRVRVYYTGLTSDSLPTQWNWSNASGTGGKYTTIAISVDMEKTKRKGVGLLDLWNHPVDDTAPPSLFSDLGQYNWKISQMGNHDVIFHF</sequence>
<keyword evidence="6" id="KW-0472">Membrane</keyword>
<accession>A0A2Z2CF60</accession>
<dbReference type="KEGG" id="vg:30074979"/>
<evidence type="ECO:0000256" key="1">
    <source>
        <dbReference type="ARBA" id="ARBA00004328"/>
    </source>
</evidence>
<dbReference type="GeneID" id="30074979"/>
<dbReference type="Proteomes" id="UP000250247">
    <property type="component" value="Segment"/>
</dbReference>
<evidence type="ECO:0000256" key="4">
    <source>
        <dbReference type="ARBA" id="ARBA00022844"/>
    </source>
</evidence>
<name>A0A2Z2CF60_9RHAB</name>
<dbReference type="EMBL" id="KX852387">
    <property type="protein sequence ID" value="AOX47524.1"/>
    <property type="molecule type" value="Genomic_RNA"/>
</dbReference>
<evidence type="ECO:0000256" key="3">
    <source>
        <dbReference type="ARBA" id="ARBA00017678"/>
    </source>
</evidence>
<evidence type="ECO:0000256" key="7">
    <source>
        <dbReference type="ARBA" id="ARBA00023311"/>
    </source>
</evidence>
<feature type="compositionally biased region" description="Basic residues" evidence="8">
    <location>
        <begin position="1"/>
        <end position="14"/>
    </location>
</feature>
<proteinExistence type="predicted"/>
<evidence type="ECO:0000256" key="2">
    <source>
        <dbReference type="ARBA" id="ARBA00004531"/>
    </source>
</evidence>
<dbReference type="RefSeq" id="YP_009315875.1">
    <property type="nucleotide sequence ID" value="NC_031690.1"/>
</dbReference>
<dbReference type="OrthoDB" id="15018at10239"/>
<evidence type="ECO:0000313" key="11">
    <source>
        <dbReference type="Proteomes" id="UP000250247"/>
    </source>
</evidence>
<organism evidence="10">
    <name type="scientific">Orgi virus</name>
    <dbReference type="NCBI Taxonomy" id="1911434"/>
    <lineage>
        <taxon>Viruses</taxon>
        <taxon>Riboviria</taxon>
        <taxon>Orthornavirae</taxon>
        <taxon>Negarnaviricota</taxon>
        <taxon>Haploviricotina</taxon>
        <taxon>Monjiviricetes</taxon>
        <taxon>Mononegavirales</taxon>
        <taxon>Rhabdoviridae</taxon>
        <taxon>Alpharhabdovirinae</taxon>
        <taxon>Alphapaprhavirus</taxon>
        <taxon>Alphapaprhavirus orgi</taxon>
    </lineage>
</organism>
<keyword evidence="11" id="KW-1185">Reference proteome</keyword>
<evidence type="ECO:0000313" key="9">
    <source>
        <dbReference type="EMBL" id="AOX47520.1"/>
    </source>
</evidence>
<comment type="subcellular location">
    <subcellularLocation>
        <location evidence="2">Host endomembrane system</location>
        <topology evidence="2">Peripheral membrane protein</topology>
    </subcellularLocation>
    <subcellularLocation>
        <location evidence="1">Virion</location>
    </subcellularLocation>
</comment>
<keyword evidence="4" id="KW-0946">Virion</keyword>
<keyword evidence="7" id="KW-0468">Viral matrix protein</keyword>
<keyword evidence="5" id="KW-1043">Host membrane</keyword>
<dbReference type="GO" id="GO:0039660">
    <property type="term" value="F:structural constituent of virion"/>
    <property type="evidence" value="ECO:0007669"/>
    <property type="project" value="UniProtKB-KW"/>
</dbReference>
<reference evidence="9" key="2">
    <citation type="submission" date="2016-09" db="EMBL/GenBank/DDBJ databases">
        <title>Genome sequences of viruses in moths from Washington state.</title>
        <authorList>
            <person name="Greninger A.L."/>
            <person name="Makhsous N."/>
            <person name="Jerome K."/>
            <person name="Droppers D."/>
        </authorList>
    </citation>
    <scope>NUCLEOTIDE SEQUENCE [LARGE SCALE GENOMIC DNA]</scope>
    <source>
        <strain evidence="9">SP1</strain>
    </source>
</reference>
<feature type="region of interest" description="Disordered" evidence="8">
    <location>
        <begin position="1"/>
        <end position="32"/>
    </location>
</feature>